<accession>A0A150J6A9</accession>
<gene>
    <name evidence="1" type="ORF">AMQ22_00678</name>
</gene>
<dbReference type="EMBL" id="LNGC01000019">
    <property type="protein sequence ID" value="KYC52628.1"/>
    <property type="molecule type" value="Genomic_DNA"/>
</dbReference>
<evidence type="ECO:0000313" key="1">
    <source>
        <dbReference type="EMBL" id="KYC52628.1"/>
    </source>
</evidence>
<dbReference type="AlphaFoldDB" id="A0A150J6A9"/>
<name>A0A150J6A9_9EURY</name>
<protein>
    <submittedName>
        <fullName evidence="1">Uncharacterized protein</fullName>
    </submittedName>
</protein>
<evidence type="ECO:0000313" key="2">
    <source>
        <dbReference type="Proteomes" id="UP000075398"/>
    </source>
</evidence>
<comment type="caution">
    <text evidence="1">The sequence shown here is derived from an EMBL/GenBank/DDBJ whole genome shotgun (WGS) entry which is preliminary data.</text>
</comment>
<reference evidence="1 2" key="1">
    <citation type="journal article" date="2016" name="ISME J.">
        <title>Chasing the elusive Euryarchaeota class WSA2: genomes reveal a uniquely fastidious methyl-reducing methanogen.</title>
        <authorList>
            <person name="Nobu M.K."/>
            <person name="Narihiro T."/>
            <person name="Kuroda K."/>
            <person name="Mei R."/>
            <person name="Liu W.T."/>
        </authorList>
    </citation>
    <scope>NUCLEOTIDE SEQUENCE [LARGE SCALE GENOMIC DNA]</scope>
    <source>
        <strain evidence="1">U1lsi0528_Bin055</strain>
    </source>
</reference>
<proteinExistence type="predicted"/>
<sequence>MLKYTQVGSTYEKSAIDEAIKRVKWVPFQTEVPFAQGECIKLVCKECKIPLSKTQSFDLHGCIKDGAETHGFYALDIQFENGNEKIYIADSGFESCIVAYDFEPTEKTEKDEA</sequence>
<dbReference type="Proteomes" id="UP000075398">
    <property type="component" value="Unassembled WGS sequence"/>
</dbReference>
<organism evidence="1 2">
    <name type="scientific">Candidatus Methanofastidiosum methylothiophilum</name>
    <dbReference type="NCBI Taxonomy" id="1705564"/>
    <lineage>
        <taxon>Archaea</taxon>
        <taxon>Methanobacteriati</taxon>
        <taxon>Methanobacteriota</taxon>
        <taxon>Stenosarchaea group</taxon>
        <taxon>Candidatus Methanofastidiosia</taxon>
        <taxon>Candidatus Methanofastidiosales</taxon>
        <taxon>Candidatus Methanofastidiosaceae</taxon>
        <taxon>Candidatus Methanofastidiosum</taxon>
    </lineage>
</organism>